<keyword evidence="2" id="KW-0396">Initiation factor</keyword>
<dbReference type="PROSITE" id="PS50943">
    <property type="entry name" value="HTH_CROC1"/>
    <property type="match status" value="1"/>
</dbReference>
<dbReference type="CDD" id="cd00093">
    <property type="entry name" value="HTH_XRE"/>
    <property type="match status" value="1"/>
</dbReference>
<gene>
    <name evidence="2" type="ORF">AALA52_05645</name>
</gene>
<dbReference type="Proteomes" id="UP001565283">
    <property type="component" value="Unassembled WGS sequence"/>
</dbReference>
<dbReference type="EMBL" id="JBCLSH010000015">
    <property type="protein sequence ID" value="MEY8443722.1"/>
    <property type="molecule type" value="Genomic_DNA"/>
</dbReference>
<keyword evidence="2" id="KW-0648">Protein biosynthesis</keyword>
<dbReference type="InterPro" id="IPR010982">
    <property type="entry name" value="Lambda_DNA-bd_dom_sf"/>
</dbReference>
<dbReference type="InterPro" id="IPR003491">
    <property type="entry name" value="REP-like_C"/>
</dbReference>
<organism evidence="2 3">
    <name type="scientific">Lactococcus ileimucosae</name>
    <dbReference type="NCBI Taxonomy" id="2941329"/>
    <lineage>
        <taxon>Bacteria</taxon>
        <taxon>Bacillati</taxon>
        <taxon>Bacillota</taxon>
        <taxon>Bacilli</taxon>
        <taxon>Lactobacillales</taxon>
        <taxon>Streptococcaceae</taxon>
        <taxon>Lactococcus</taxon>
    </lineage>
</organism>
<dbReference type="Pfam" id="PF02486">
    <property type="entry name" value="Rep_trans"/>
    <property type="match status" value="1"/>
</dbReference>
<dbReference type="Gene3D" id="1.10.260.40">
    <property type="entry name" value="lambda repressor-like DNA-binding domains"/>
    <property type="match status" value="1"/>
</dbReference>
<protein>
    <submittedName>
        <fullName evidence="2">Replication initiation factor domain-containing protein</fullName>
    </submittedName>
</protein>
<name>A0ABV4D5Y7_9LACT</name>
<comment type="caution">
    <text evidence="2">The sequence shown here is derived from an EMBL/GenBank/DDBJ whole genome shotgun (WGS) entry which is preliminary data.</text>
</comment>
<sequence length="412" mass="48152">MGNIKRRKEGKQIDVKAVRTGAHVTQQFMADILGISLSYYRKIEKGEKALTLDIEEKIKAAFYKPLDSRYKLVATIDYVNIRFQTLNVHEVIQEVLGLKIENFHLNDFKRYKYPFFLNYGHINVYYHDKDPKAGVLIEMSGQACRELEYDFEFHQGKKTWYDFFKNAIDYALRKAPDNENFMKVTRFDLALDELYNEKEGNFDLFQLLSAAREGRWNGRKKSYAAILGGRRTGEGLINDGLSLYFGSKRTHLFFRFYEKDYERAEQEKTSVEAIRDLYGLKNRYEIIMRKAISNAFVREFVETNFNLAEEGVKIINDNLTFYDSEGGLYMDWYKLMGTMNATHFTVQPEAPDVNRIFHWFENGGPASTYLLLSKYDEIVGDSRLQEIIASAEITERNERILEQLELLRGGTS</sequence>
<evidence type="ECO:0000313" key="2">
    <source>
        <dbReference type="EMBL" id="MEY8443722.1"/>
    </source>
</evidence>
<dbReference type="GO" id="GO:0003743">
    <property type="term" value="F:translation initiation factor activity"/>
    <property type="evidence" value="ECO:0007669"/>
    <property type="project" value="UniProtKB-KW"/>
</dbReference>
<dbReference type="InterPro" id="IPR001387">
    <property type="entry name" value="Cro/C1-type_HTH"/>
</dbReference>
<dbReference type="RefSeq" id="WP_237460026.1">
    <property type="nucleotide sequence ID" value="NZ_JBCLSH010000015.1"/>
</dbReference>
<evidence type="ECO:0000313" key="3">
    <source>
        <dbReference type="Proteomes" id="UP001565283"/>
    </source>
</evidence>
<dbReference type="InterPro" id="IPR040819">
    <property type="entry name" value="Rol_Rep_N"/>
</dbReference>
<proteinExistence type="predicted"/>
<evidence type="ECO:0000259" key="1">
    <source>
        <dbReference type="PROSITE" id="PS50943"/>
    </source>
</evidence>
<dbReference type="Pfam" id="PF01381">
    <property type="entry name" value="HTH_3"/>
    <property type="match status" value="1"/>
</dbReference>
<keyword evidence="3" id="KW-1185">Reference proteome</keyword>
<feature type="domain" description="HTH cro/C1-type" evidence="1">
    <location>
        <begin position="15"/>
        <end position="69"/>
    </location>
</feature>
<dbReference type="SUPFAM" id="SSF47413">
    <property type="entry name" value="lambda repressor-like DNA-binding domains"/>
    <property type="match status" value="1"/>
</dbReference>
<dbReference type="Pfam" id="PF18106">
    <property type="entry name" value="Rol_Rep_N"/>
    <property type="match status" value="1"/>
</dbReference>
<accession>A0ABV4D5Y7</accession>
<reference evidence="2 3" key="1">
    <citation type="submission" date="2024-03" db="EMBL/GenBank/DDBJ databases">
        <title>Mouse gut bacterial collection (mGBC) of GemPharmatech.</title>
        <authorList>
            <person name="He Y."/>
            <person name="Dong L."/>
            <person name="Wu D."/>
            <person name="Gao X."/>
            <person name="Lin Z."/>
        </authorList>
    </citation>
    <scope>NUCLEOTIDE SEQUENCE [LARGE SCALE GENOMIC DNA]</scope>
    <source>
        <strain evidence="2 3">61-15</strain>
    </source>
</reference>